<dbReference type="AlphaFoldDB" id="A0A1B6FFV0"/>
<dbReference type="EMBL" id="GECZ01020926">
    <property type="protein sequence ID" value="JAS48843.1"/>
    <property type="molecule type" value="Transcribed_RNA"/>
</dbReference>
<evidence type="ECO:0000256" key="1">
    <source>
        <dbReference type="SAM" id="MobiDB-lite"/>
    </source>
</evidence>
<evidence type="ECO:0000313" key="2">
    <source>
        <dbReference type="EMBL" id="JAS48843.1"/>
    </source>
</evidence>
<reference evidence="2" key="1">
    <citation type="submission" date="2015-11" db="EMBL/GenBank/DDBJ databases">
        <title>De novo transcriptome assembly of four potential Pierce s Disease insect vectors from Arizona vineyards.</title>
        <authorList>
            <person name="Tassone E.E."/>
        </authorList>
    </citation>
    <scope>NUCLEOTIDE SEQUENCE</scope>
</reference>
<feature type="region of interest" description="Disordered" evidence="1">
    <location>
        <begin position="68"/>
        <end position="114"/>
    </location>
</feature>
<gene>
    <name evidence="2" type="ORF">g.865</name>
</gene>
<sequence length="114" mass="11852">SSTDEDLESTGSIVENQEVVTDVLINLSDNMRETQIITIVEDDDGNMTGSTASIDMVGVDEVIPVATESEEPQEAVSENSPLDLSAVGTGESEVVPGSGDNQESAPDVVISVPT</sequence>
<feature type="non-terminal residue" evidence="2">
    <location>
        <position position="1"/>
    </location>
</feature>
<accession>A0A1B6FFV0</accession>
<name>A0A1B6FFV0_9HEMI</name>
<feature type="non-terminal residue" evidence="2">
    <location>
        <position position="114"/>
    </location>
</feature>
<organism evidence="2">
    <name type="scientific">Cuerna arida</name>
    <dbReference type="NCBI Taxonomy" id="1464854"/>
    <lineage>
        <taxon>Eukaryota</taxon>
        <taxon>Metazoa</taxon>
        <taxon>Ecdysozoa</taxon>
        <taxon>Arthropoda</taxon>
        <taxon>Hexapoda</taxon>
        <taxon>Insecta</taxon>
        <taxon>Pterygota</taxon>
        <taxon>Neoptera</taxon>
        <taxon>Paraneoptera</taxon>
        <taxon>Hemiptera</taxon>
        <taxon>Auchenorrhyncha</taxon>
        <taxon>Membracoidea</taxon>
        <taxon>Cicadellidae</taxon>
        <taxon>Cicadellinae</taxon>
        <taxon>Proconiini</taxon>
        <taxon>Cuerna</taxon>
    </lineage>
</organism>
<protein>
    <submittedName>
        <fullName evidence="2">Uncharacterized protein</fullName>
    </submittedName>
</protein>
<proteinExistence type="predicted"/>